<evidence type="ECO:0000256" key="3">
    <source>
        <dbReference type="ARBA" id="ARBA00023212"/>
    </source>
</evidence>
<feature type="compositionally biased region" description="Polar residues" evidence="5">
    <location>
        <begin position="178"/>
        <end position="189"/>
    </location>
</feature>
<feature type="compositionally biased region" description="Low complexity" evidence="5">
    <location>
        <begin position="246"/>
        <end position="255"/>
    </location>
</feature>
<evidence type="ECO:0000313" key="8">
    <source>
        <dbReference type="Proteomes" id="UP000298138"/>
    </source>
</evidence>
<feature type="compositionally biased region" description="Basic and acidic residues" evidence="5">
    <location>
        <begin position="643"/>
        <end position="653"/>
    </location>
</feature>
<feature type="compositionally biased region" description="Basic and acidic residues" evidence="5">
    <location>
        <begin position="749"/>
        <end position="764"/>
    </location>
</feature>
<dbReference type="GO" id="GO:0008017">
    <property type="term" value="F:microtubule binding"/>
    <property type="evidence" value="ECO:0007669"/>
    <property type="project" value="InterPro"/>
</dbReference>
<evidence type="ECO:0000256" key="5">
    <source>
        <dbReference type="SAM" id="MobiDB-lite"/>
    </source>
</evidence>
<feature type="region of interest" description="Disordered" evidence="5">
    <location>
        <begin position="352"/>
        <end position="373"/>
    </location>
</feature>
<feature type="region of interest" description="Disordered" evidence="5">
    <location>
        <begin position="1"/>
        <end position="36"/>
    </location>
</feature>
<keyword evidence="2" id="KW-0963">Cytoplasm</keyword>
<feature type="compositionally biased region" description="Basic and acidic residues" evidence="5">
    <location>
        <begin position="876"/>
        <end position="886"/>
    </location>
</feature>
<dbReference type="PANTHER" id="PTHR19336">
    <property type="entry name" value="UNCHARACTERIZED DUF1167"/>
    <property type="match status" value="1"/>
</dbReference>
<feature type="region of interest" description="Disordered" evidence="5">
    <location>
        <begin position="814"/>
        <end position="886"/>
    </location>
</feature>
<proteinExistence type="predicted"/>
<feature type="compositionally biased region" description="Basic and acidic residues" evidence="5">
    <location>
        <begin position="221"/>
        <end position="237"/>
    </location>
</feature>
<dbReference type="GO" id="GO:0005815">
    <property type="term" value="C:microtubule organizing center"/>
    <property type="evidence" value="ECO:0007669"/>
    <property type="project" value="UniProtKB-SubCell"/>
</dbReference>
<feature type="coiled-coil region" evidence="4">
    <location>
        <begin position="421"/>
        <end position="469"/>
    </location>
</feature>
<dbReference type="AlphaFoldDB" id="A0A4S2MYG8"/>
<name>A0A4S2MYG8_9PEZI</name>
<feature type="region of interest" description="Disordered" evidence="5">
    <location>
        <begin position="162"/>
        <end position="326"/>
    </location>
</feature>
<gene>
    <name evidence="7" type="ORF">EX30DRAFT_363396</name>
</gene>
<organism evidence="7 8">
    <name type="scientific">Ascodesmis nigricans</name>
    <dbReference type="NCBI Taxonomy" id="341454"/>
    <lineage>
        <taxon>Eukaryota</taxon>
        <taxon>Fungi</taxon>
        <taxon>Dikarya</taxon>
        <taxon>Ascomycota</taxon>
        <taxon>Pezizomycotina</taxon>
        <taxon>Pezizomycetes</taxon>
        <taxon>Pezizales</taxon>
        <taxon>Ascodesmidaceae</taxon>
        <taxon>Ascodesmis</taxon>
    </lineage>
</organism>
<dbReference type="InterPro" id="IPR051756">
    <property type="entry name" value="Centrosomal_MT-associated"/>
</dbReference>
<feature type="domain" description="Cep57 centrosome microtubule-binding" evidence="6">
    <location>
        <begin position="943"/>
        <end position="1018"/>
    </location>
</feature>
<dbReference type="InterPro" id="IPR024957">
    <property type="entry name" value="Cep57_MT-bd_dom"/>
</dbReference>
<feature type="compositionally biased region" description="Basic and acidic residues" evidence="5">
    <location>
        <begin position="256"/>
        <end position="265"/>
    </location>
</feature>
<feature type="compositionally biased region" description="Basic and acidic residues" evidence="5">
    <location>
        <begin position="773"/>
        <end position="789"/>
    </location>
</feature>
<feature type="compositionally biased region" description="Polar residues" evidence="5">
    <location>
        <begin position="204"/>
        <end position="220"/>
    </location>
</feature>
<accession>A0A4S2MYG8</accession>
<evidence type="ECO:0000256" key="4">
    <source>
        <dbReference type="SAM" id="Coils"/>
    </source>
</evidence>
<dbReference type="Proteomes" id="UP000298138">
    <property type="component" value="Unassembled WGS sequence"/>
</dbReference>
<feature type="coiled-coil region" evidence="4">
    <location>
        <begin position="503"/>
        <end position="626"/>
    </location>
</feature>
<feature type="compositionally biased region" description="Basic and acidic residues" evidence="5">
    <location>
        <begin position="723"/>
        <end position="742"/>
    </location>
</feature>
<evidence type="ECO:0000259" key="6">
    <source>
        <dbReference type="Pfam" id="PF06657"/>
    </source>
</evidence>
<keyword evidence="4" id="KW-0175">Coiled coil</keyword>
<dbReference type="InParanoid" id="A0A4S2MYG8"/>
<keyword evidence="3" id="KW-0206">Cytoskeleton</keyword>
<reference evidence="7 8" key="1">
    <citation type="submission" date="2019-04" db="EMBL/GenBank/DDBJ databases">
        <title>Comparative genomics and transcriptomics to analyze fruiting body development in filamentous ascomycetes.</title>
        <authorList>
            <consortium name="DOE Joint Genome Institute"/>
            <person name="Lutkenhaus R."/>
            <person name="Traeger S."/>
            <person name="Breuer J."/>
            <person name="Kuo A."/>
            <person name="Lipzen A."/>
            <person name="Pangilinan J."/>
            <person name="Dilworth D."/>
            <person name="Sandor L."/>
            <person name="Poggeler S."/>
            <person name="Barry K."/>
            <person name="Grigoriev I.V."/>
            <person name="Nowrousian M."/>
        </authorList>
    </citation>
    <scope>NUCLEOTIDE SEQUENCE [LARGE SCALE GENOMIC DNA]</scope>
    <source>
        <strain evidence="7 8">CBS 389.68</strain>
    </source>
</reference>
<dbReference type="EMBL" id="ML220117">
    <property type="protein sequence ID" value="TGZ81770.1"/>
    <property type="molecule type" value="Genomic_DNA"/>
</dbReference>
<feature type="compositionally biased region" description="Polar residues" evidence="5">
    <location>
        <begin position="352"/>
        <end position="371"/>
    </location>
</feature>
<evidence type="ECO:0000256" key="2">
    <source>
        <dbReference type="ARBA" id="ARBA00022490"/>
    </source>
</evidence>
<feature type="region of interest" description="Disordered" evidence="5">
    <location>
        <begin position="643"/>
        <end position="664"/>
    </location>
</feature>
<dbReference type="Pfam" id="PF06657">
    <property type="entry name" value="Cep57_MT_bd"/>
    <property type="match status" value="1"/>
</dbReference>
<feature type="region of interest" description="Disordered" evidence="5">
    <location>
        <begin position="676"/>
        <end position="789"/>
    </location>
</feature>
<evidence type="ECO:0000313" key="7">
    <source>
        <dbReference type="EMBL" id="TGZ81770.1"/>
    </source>
</evidence>
<feature type="region of interest" description="Disordered" evidence="5">
    <location>
        <begin position="913"/>
        <end position="947"/>
    </location>
</feature>
<feature type="compositionally biased region" description="Basic and acidic residues" evidence="5">
    <location>
        <begin position="26"/>
        <end position="36"/>
    </location>
</feature>
<dbReference type="STRING" id="341454.A0A4S2MYG8"/>
<comment type="subcellular location">
    <subcellularLocation>
        <location evidence="1">Cytoplasm</location>
        <location evidence="1">Cytoskeleton</location>
        <location evidence="1">Microtubule organizing center</location>
    </subcellularLocation>
</comment>
<dbReference type="PANTHER" id="PTHR19336:SF9">
    <property type="entry name" value="SPINDLE POLE BODY PROTEIN PPC89"/>
    <property type="match status" value="1"/>
</dbReference>
<dbReference type="Gene3D" id="1.20.58.90">
    <property type="match status" value="1"/>
</dbReference>
<dbReference type="OrthoDB" id="76453at2759"/>
<sequence length="1049" mass="117383">MVNAFDDTDTLPLPPPLDSGSQNGRHGSETDDMQRDRFRLGRELARDFEDMATFTGPLPPPLGDYTDTLGTFDLTRDVKGASKRKIPLGVPKHYCEDYNPADSMLHHSPPTLDAEGIQAQFADFSMAADHRPEDSESYEVGRGHRDTRIDSLLNNTTDFFSMNPVTVVPSRGRRGGPTDQSGMGTSKSNTRSRKHHVPAYASPLQKSQVPSLEFSLSSTPRRGESQKESSARRRVEQPSKIMDVVSNSGSSASASKPRESSRNRDSEEDALSEINIRQKRSRIPAQKNLRKSSLPAIQRNRVADDEKLNSATKTRRTKATPPIPRAFKSTSDFLKELGVDGNTNTFNLQNKLGELKSTSTRPSQGTSSSRARTVEASFAIPKLPDMTDLFSANDVTRFSTKQGAATTSHVPIESIPIPHDSRALLAAMKLLEQKVDRLENARVSNQQTCKRLEDELRQAENQHHVKQRHYRQKVADNTFNLSEDGGALERAQQKANIEWKMEKLKMETHIESLRKNIDQVSDQLDEARQCLHVFQEDHDAAVSSVAAAIAAQEDLKIANQKLERQLAQSERNRQQVEDAALKQRQDYEAMESRLRKRAREAREAAAVAEEAMLDAARRELEAKQAASKLQSSDHGDHTKALERELHTKHDQPRQRPSPTDFDERVRDELLRIRPDLFHHHSPPHIPYGQAKHEGSKYTPPETTSRRASKNQIKGGAPEGPSDPPKDRLNRADDHLSGSDETAKLTLSPDEVRKLRKDIHAERYGRKSAQRLKSQAERCSPHTATRESALRRDGRRIVKVVYLLDDNTEVLELANELGQPKESASSNPGTEVGRDERPTSPQKDPTQPVAPSVRFAESADSAEESSTHGDAGTTPNHDAEHEDHDPDHCTVCLRYSRLRRQQQVHDEENPIADLDASGIMPAPELDPRSRRVISSNSSVDGDCTARPSADPELQLERVVKQLQDEFRHLKLVYQDKSDTFTKLDPSVGWRRRKALTNELNELVAEMGAKADQIYALYDVKEEIVGARARKPTGAESEGTEDLLHILGNRC</sequence>
<keyword evidence="8" id="KW-1185">Reference proteome</keyword>
<protein>
    <recommendedName>
        <fullName evidence="6">Cep57 centrosome microtubule-binding domain-containing protein</fullName>
    </recommendedName>
</protein>
<evidence type="ECO:0000256" key="1">
    <source>
        <dbReference type="ARBA" id="ARBA00004267"/>
    </source>
</evidence>